<accession>A0ACB9NXM8</accession>
<proteinExistence type="predicted"/>
<reference evidence="2" key="1">
    <citation type="journal article" date="2023" name="Front. Plant Sci.">
        <title>Chromosomal-level genome assembly of Melastoma candidum provides insights into trichome evolution.</title>
        <authorList>
            <person name="Zhong Y."/>
            <person name="Wu W."/>
            <person name="Sun C."/>
            <person name="Zou P."/>
            <person name="Liu Y."/>
            <person name="Dai S."/>
            <person name="Zhou R."/>
        </authorList>
    </citation>
    <scope>NUCLEOTIDE SEQUENCE [LARGE SCALE GENOMIC DNA]</scope>
</reference>
<protein>
    <submittedName>
        <fullName evidence="1">Uncharacterized protein</fullName>
    </submittedName>
</protein>
<gene>
    <name evidence="1" type="ORF">MLD38_025855</name>
</gene>
<sequence length="255" mass="29285">MKNSVDLSLRPHLRKPDMKPHKDVVGKAQEESALEDMMLYVMERLLDLPSAMHLTILFPEHHVKLLRPLDVDTRNQQQGMFVLDRYRCLDEDPKTSQSVVEDNNSLLIKKPYALVLNYKDVPLKMASRPLARKQVQLDDKGMLVIPKAVRAKGVSAWKNCVVGIVLAKRIPFQVLRKYATKLWGPKGLMGVIDLGMEKFLLRFEDGAQIEYILQRADWHIIGCPVLLQKWSTCLLLDKLELKSLPLRVRLKQCLA</sequence>
<comment type="caution">
    <text evidence="1">The sequence shown here is derived from an EMBL/GenBank/DDBJ whole genome shotgun (WGS) entry which is preliminary data.</text>
</comment>
<name>A0ACB9NXM8_9MYRT</name>
<dbReference type="Proteomes" id="UP001057402">
    <property type="component" value="Chromosome 7"/>
</dbReference>
<evidence type="ECO:0000313" key="2">
    <source>
        <dbReference type="Proteomes" id="UP001057402"/>
    </source>
</evidence>
<organism evidence="1 2">
    <name type="scientific">Melastoma candidum</name>
    <dbReference type="NCBI Taxonomy" id="119954"/>
    <lineage>
        <taxon>Eukaryota</taxon>
        <taxon>Viridiplantae</taxon>
        <taxon>Streptophyta</taxon>
        <taxon>Embryophyta</taxon>
        <taxon>Tracheophyta</taxon>
        <taxon>Spermatophyta</taxon>
        <taxon>Magnoliopsida</taxon>
        <taxon>eudicotyledons</taxon>
        <taxon>Gunneridae</taxon>
        <taxon>Pentapetalae</taxon>
        <taxon>rosids</taxon>
        <taxon>malvids</taxon>
        <taxon>Myrtales</taxon>
        <taxon>Melastomataceae</taxon>
        <taxon>Melastomatoideae</taxon>
        <taxon>Melastomateae</taxon>
        <taxon>Melastoma</taxon>
    </lineage>
</organism>
<evidence type="ECO:0000313" key="1">
    <source>
        <dbReference type="EMBL" id="KAI4341085.1"/>
    </source>
</evidence>
<dbReference type="EMBL" id="CM042886">
    <property type="protein sequence ID" value="KAI4341085.1"/>
    <property type="molecule type" value="Genomic_DNA"/>
</dbReference>
<keyword evidence="2" id="KW-1185">Reference proteome</keyword>